<gene>
    <name evidence="1" type="primary">CDP1_0</name>
    <name evidence="1" type="ORF">CFP56_001441</name>
</gene>
<dbReference type="AlphaFoldDB" id="A0AAW0IMB3"/>
<name>A0AAW0IMB3_QUESU</name>
<dbReference type="Proteomes" id="UP000237347">
    <property type="component" value="Unassembled WGS sequence"/>
</dbReference>
<dbReference type="EMBL" id="PKMF04000999">
    <property type="protein sequence ID" value="KAK7815573.1"/>
    <property type="molecule type" value="Genomic_DNA"/>
</dbReference>
<dbReference type="InterPro" id="IPR044685">
    <property type="entry name" value="CPD1-like"/>
</dbReference>
<organism evidence="1 2">
    <name type="scientific">Quercus suber</name>
    <name type="common">Cork oak</name>
    <dbReference type="NCBI Taxonomy" id="58331"/>
    <lineage>
        <taxon>Eukaryota</taxon>
        <taxon>Viridiplantae</taxon>
        <taxon>Streptophyta</taxon>
        <taxon>Embryophyta</taxon>
        <taxon>Tracheophyta</taxon>
        <taxon>Spermatophyta</taxon>
        <taxon>Magnoliopsida</taxon>
        <taxon>eudicotyledons</taxon>
        <taxon>Gunneridae</taxon>
        <taxon>Pentapetalae</taxon>
        <taxon>rosids</taxon>
        <taxon>fabids</taxon>
        <taxon>Fagales</taxon>
        <taxon>Fagaceae</taxon>
        <taxon>Quercus</taxon>
    </lineage>
</organism>
<accession>A0AAW0IMB3</accession>
<evidence type="ECO:0000313" key="1">
    <source>
        <dbReference type="EMBL" id="KAK7815573.1"/>
    </source>
</evidence>
<sequence>MELEKSKEKQKRYCDILTRRRSRLNAIDTHIINNHVHVTVDIPVTCYQLIGVNDRAEKDEIVKSVMNLKSAEIEEGYTMDVVTSRQYITHETYLRG</sequence>
<dbReference type="GO" id="GO:0009706">
    <property type="term" value="C:chloroplast inner membrane"/>
    <property type="evidence" value="ECO:0007669"/>
    <property type="project" value="TreeGrafter"/>
</dbReference>
<evidence type="ECO:0000313" key="2">
    <source>
        <dbReference type="Proteomes" id="UP000237347"/>
    </source>
</evidence>
<dbReference type="PANTHER" id="PTHR33925">
    <property type="entry name" value="PLASTID DIVISION PROTEIN CDP1, CHLOROPLASTIC-RELATED"/>
    <property type="match status" value="1"/>
</dbReference>
<keyword evidence="2" id="KW-1185">Reference proteome</keyword>
<proteinExistence type="predicted"/>
<reference evidence="1 2" key="1">
    <citation type="journal article" date="2018" name="Sci. Data">
        <title>The draft genome sequence of cork oak.</title>
        <authorList>
            <person name="Ramos A.M."/>
            <person name="Usie A."/>
            <person name="Barbosa P."/>
            <person name="Barros P.M."/>
            <person name="Capote T."/>
            <person name="Chaves I."/>
            <person name="Simoes F."/>
            <person name="Abreu I."/>
            <person name="Carrasquinho I."/>
            <person name="Faro C."/>
            <person name="Guimaraes J.B."/>
            <person name="Mendonca D."/>
            <person name="Nobrega F."/>
            <person name="Rodrigues L."/>
            <person name="Saibo N.J.M."/>
            <person name="Varela M.C."/>
            <person name="Egas C."/>
            <person name="Matos J."/>
            <person name="Miguel C.M."/>
            <person name="Oliveira M.M."/>
            <person name="Ricardo C.P."/>
            <person name="Goncalves S."/>
        </authorList>
    </citation>
    <scope>NUCLEOTIDE SEQUENCE [LARGE SCALE GENOMIC DNA]</scope>
    <source>
        <strain evidence="2">cv. HL8</strain>
    </source>
</reference>
<dbReference type="GO" id="GO:0010020">
    <property type="term" value="P:chloroplast fission"/>
    <property type="evidence" value="ECO:0007669"/>
    <property type="project" value="TreeGrafter"/>
</dbReference>
<protein>
    <submittedName>
        <fullName evidence="1">Plastid division protein cdp1</fullName>
    </submittedName>
</protein>
<comment type="caution">
    <text evidence="1">The sequence shown here is derived from an EMBL/GenBank/DDBJ whole genome shotgun (WGS) entry which is preliminary data.</text>
</comment>
<dbReference type="PANTHER" id="PTHR33925:SF2">
    <property type="entry name" value="PLASTID DIVISION PROTEIN CDP1, CHLOROPLASTIC"/>
    <property type="match status" value="1"/>
</dbReference>